<dbReference type="SUPFAM" id="SSF56672">
    <property type="entry name" value="DNA/RNA polymerases"/>
    <property type="match status" value="1"/>
</dbReference>
<evidence type="ECO:0000313" key="2">
    <source>
        <dbReference type="Proteomes" id="UP000299102"/>
    </source>
</evidence>
<protein>
    <submittedName>
        <fullName evidence="1">RNA-directed DNA polymerase from mobile element jockey</fullName>
    </submittedName>
</protein>
<accession>A0A4C1Z7J4</accession>
<evidence type="ECO:0000313" key="1">
    <source>
        <dbReference type="EMBL" id="GBP82869.1"/>
    </source>
</evidence>
<organism evidence="1 2">
    <name type="scientific">Eumeta variegata</name>
    <name type="common">Bagworm moth</name>
    <name type="synonym">Eumeta japonica</name>
    <dbReference type="NCBI Taxonomy" id="151549"/>
    <lineage>
        <taxon>Eukaryota</taxon>
        <taxon>Metazoa</taxon>
        <taxon>Ecdysozoa</taxon>
        <taxon>Arthropoda</taxon>
        <taxon>Hexapoda</taxon>
        <taxon>Insecta</taxon>
        <taxon>Pterygota</taxon>
        <taxon>Neoptera</taxon>
        <taxon>Endopterygota</taxon>
        <taxon>Lepidoptera</taxon>
        <taxon>Glossata</taxon>
        <taxon>Ditrysia</taxon>
        <taxon>Tineoidea</taxon>
        <taxon>Psychidae</taxon>
        <taxon>Oiketicinae</taxon>
        <taxon>Eumeta</taxon>
    </lineage>
</organism>
<keyword evidence="1" id="KW-0808">Transferase</keyword>
<dbReference type="PANTHER" id="PTHR19446">
    <property type="entry name" value="REVERSE TRANSCRIPTASES"/>
    <property type="match status" value="1"/>
</dbReference>
<dbReference type="GO" id="GO:0003964">
    <property type="term" value="F:RNA-directed DNA polymerase activity"/>
    <property type="evidence" value="ECO:0007669"/>
    <property type="project" value="UniProtKB-KW"/>
</dbReference>
<dbReference type="STRING" id="151549.A0A4C1Z7J4"/>
<keyword evidence="2" id="KW-1185">Reference proteome</keyword>
<dbReference type="OrthoDB" id="9802488at2759"/>
<dbReference type="AlphaFoldDB" id="A0A4C1Z7J4"/>
<dbReference type="Proteomes" id="UP000299102">
    <property type="component" value="Unassembled WGS sequence"/>
</dbReference>
<gene>
    <name evidence="1" type="primary">pol</name>
    <name evidence="1" type="ORF">EVAR_55420_1</name>
</gene>
<dbReference type="EMBL" id="BGZK01001591">
    <property type="protein sequence ID" value="GBP82869.1"/>
    <property type="molecule type" value="Genomic_DNA"/>
</dbReference>
<sequence length="86" mass="10092">MANKCLELGYFPWTWKLAAIKVIPKPSKDNYTRLKFYRPIVLFPLRGKIVERMLVGRLQWHLTPKLQATQYGFTPQHGMEDALCDL</sequence>
<reference evidence="1 2" key="1">
    <citation type="journal article" date="2019" name="Commun. Biol.">
        <title>The bagworm genome reveals a unique fibroin gene that provides high tensile strength.</title>
        <authorList>
            <person name="Kono N."/>
            <person name="Nakamura H."/>
            <person name="Ohtoshi R."/>
            <person name="Tomita M."/>
            <person name="Numata K."/>
            <person name="Arakawa K."/>
        </authorList>
    </citation>
    <scope>NUCLEOTIDE SEQUENCE [LARGE SCALE GENOMIC DNA]</scope>
</reference>
<name>A0A4C1Z7J4_EUMVA</name>
<keyword evidence="1" id="KW-0548">Nucleotidyltransferase</keyword>
<dbReference type="InterPro" id="IPR043502">
    <property type="entry name" value="DNA/RNA_pol_sf"/>
</dbReference>
<keyword evidence="1" id="KW-0695">RNA-directed DNA polymerase</keyword>
<proteinExistence type="predicted"/>
<comment type="caution">
    <text evidence="1">The sequence shown here is derived from an EMBL/GenBank/DDBJ whole genome shotgun (WGS) entry which is preliminary data.</text>
</comment>